<dbReference type="InterPro" id="IPR001345">
    <property type="entry name" value="PG/BPGM_mutase_AS"/>
</dbReference>
<proteinExistence type="predicted"/>
<dbReference type="RefSeq" id="WP_204119261.1">
    <property type="nucleotide sequence ID" value="NZ_BOLV01000013.1"/>
</dbReference>
<evidence type="ECO:0000313" key="2">
    <source>
        <dbReference type="EMBL" id="MFD1399528.1"/>
    </source>
</evidence>
<dbReference type="InterPro" id="IPR013078">
    <property type="entry name" value="His_Pase_superF_clade-1"/>
</dbReference>
<reference evidence="3" key="1">
    <citation type="journal article" date="2019" name="Int. J. Syst. Evol. Microbiol.">
        <title>The Global Catalogue of Microorganisms (GCM) 10K type strain sequencing project: providing services to taxonomists for standard genome sequencing and annotation.</title>
        <authorList>
            <consortium name="The Broad Institute Genomics Platform"/>
            <consortium name="The Broad Institute Genome Sequencing Center for Infectious Disease"/>
            <person name="Wu L."/>
            <person name="Ma J."/>
        </authorList>
    </citation>
    <scope>NUCLEOTIDE SEQUENCE [LARGE SCALE GENOMIC DNA]</scope>
    <source>
        <strain evidence="3">CCM 9110</strain>
    </source>
</reference>
<dbReference type="SUPFAM" id="SSF53254">
    <property type="entry name" value="Phosphoglycerate mutase-like"/>
    <property type="match status" value="1"/>
</dbReference>
<keyword evidence="1 2" id="KW-0378">Hydrolase</keyword>
<organism evidence="2 3">
    <name type="scientific">Lacticaseibacillus suilingensis</name>
    <dbReference type="NCBI Taxonomy" id="2799577"/>
    <lineage>
        <taxon>Bacteria</taxon>
        <taxon>Bacillati</taxon>
        <taxon>Bacillota</taxon>
        <taxon>Bacilli</taxon>
        <taxon>Lactobacillales</taxon>
        <taxon>Lactobacillaceae</taxon>
        <taxon>Lacticaseibacillus</taxon>
    </lineage>
</organism>
<comment type="caution">
    <text evidence="2">The sequence shown here is derived from an EMBL/GenBank/DDBJ whole genome shotgun (WGS) entry which is preliminary data.</text>
</comment>
<protein>
    <submittedName>
        <fullName evidence="2">Histidine phosphatase family protein</fullName>
        <ecNumber evidence="2">3.1.3.-</ecNumber>
    </submittedName>
</protein>
<sequence length="234" mass="25702">MTVHLYLVRHGETEMNRAQRLQGITDGPLTAKGLAAAATLGTILKHVHFDAAYSSDRRRAKQTAKAILDQHPDAPPLQELTGLREYYFGGNEGMKNTALMRKTQRRFGLGAFAKMWLVAPQFRTLVRNFHAMDDTGQAETFDALMTRIDTTFKQIVAANQPEANVLVVAHGVSLSALIYQLAPKQLPVTLLKNTSVSLVDACATWQVRGVDLTSEKAVLALTPDARPMANHPAQ</sequence>
<dbReference type="PROSITE" id="PS00175">
    <property type="entry name" value="PG_MUTASE"/>
    <property type="match status" value="1"/>
</dbReference>
<gene>
    <name evidence="2" type="ORF">ACFQ41_09445</name>
</gene>
<dbReference type="Proteomes" id="UP001597199">
    <property type="component" value="Unassembled WGS sequence"/>
</dbReference>
<accession>A0ABW4BHG8</accession>
<evidence type="ECO:0000313" key="3">
    <source>
        <dbReference type="Proteomes" id="UP001597199"/>
    </source>
</evidence>
<dbReference type="EMBL" id="JBHTOA010000034">
    <property type="protein sequence ID" value="MFD1399528.1"/>
    <property type="molecule type" value="Genomic_DNA"/>
</dbReference>
<dbReference type="CDD" id="cd07067">
    <property type="entry name" value="HP_PGM_like"/>
    <property type="match status" value="1"/>
</dbReference>
<dbReference type="SMART" id="SM00855">
    <property type="entry name" value="PGAM"/>
    <property type="match status" value="1"/>
</dbReference>
<keyword evidence="3" id="KW-1185">Reference proteome</keyword>
<dbReference type="GO" id="GO:0016787">
    <property type="term" value="F:hydrolase activity"/>
    <property type="evidence" value="ECO:0007669"/>
    <property type="project" value="UniProtKB-KW"/>
</dbReference>
<dbReference type="InterPro" id="IPR029033">
    <property type="entry name" value="His_PPase_superfam"/>
</dbReference>
<dbReference type="PANTHER" id="PTHR46517">
    <property type="entry name" value="FRUCTOSE-2,6-BISPHOSPHATASE TIGAR"/>
    <property type="match status" value="1"/>
</dbReference>
<dbReference type="PANTHER" id="PTHR46517:SF1">
    <property type="entry name" value="FRUCTOSE-2,6-BISPHOSPHATASE TIGAR"/>
    <property type="match status" value="1"/>
</dbReference>
<evidence type="ECO:0000256" key="1">
    <source>
        <dbReference type="ARBA" id="ARBA00022801"/>
    </source>
</evidence>
<dbReference type="Gene3D" id="3.40.50.1240">
    <property type="entry name" value="Phosphoglycerate mutase-like"/>
    <property type="match status" value="1"/>
</dbReference>
<dbReference type="InterPro" id="IPR051695">
    <property type="entry name" value="Phosphoglycerate_Mutase"/>
</dbReference>
<dbReference type="EC" id="3.1.3.-" evidence="2"/>
<name>A0ABW4BHG8_9LACO</name>
<dbReference type="Pfam" id="PF00300">
    <property type="entry name" value="His_Phos_1"/>
    <property type="match status" value="1"/>
</dbReference>